<sequence length="381" mass="41811">MKSIKLLRMLLVVPLIFINCNDKDRYDVIIDNRINEIGEVVIISKNPNTKQDYTSEELSLLDYNPQEEEWYYRNQPLEISIWTETKPLKIEIKRNGEQSVVQTIDEFSENNNGYSFNWISTIEDLDIDEGSLTVFNVVVIYDDAGVDGFDYNSAQAIPYTIYHKTAASVVPLVSLQRGLTDITPLNIESNVSGSGVENGIGAYVVLDGIDDLVTITDVLDFVNNSDFSVSLWVNTTTLGDDPSIIGNKDWSGGGNKGFILAHRGSKDIKLVGGDGVGGRLDLKGSPINDGNWHHIAMTFDKDGVMSLYLDGELAVFNDTPAAGDISTFSDMDSGLPIRIGQDGTGAYGQFFEGKVGGVVIIDYVLSSDEVNELYSGLLSED</sequence>
<dbReference type="AlphaFoldDB" id="A0A918J546"/>
<name>A0A918J546_9FLAO</name>
<reference evidence="1" key="2">
    <citation type="submission" date="2020-09" db="EMBL/GenBank/DDBJ databases">
        <authorList>
            <person name="Sun Q."/>
            <person name="Kim S."/>
        </authorList>
    </citation>
    <scope>NUCLEOTIDE SEQUENCE</scope>
    <source>
        <strain evidence="1">KCTC 12113</strain>
    </source>
</reference>
<gene>
    <name evidence="1" type="ORF">GCM10007383_35710</name>
</gene>
<organism evidence="1 2">
    <name type="scientific">Arenibacter certesii</name>
    <dbReference type="NCBI Taxonomy" id="228955"/>
    <lineage>
        <taxon>Bacteria</taxon>
        <taxon>Pseudomonadati</taxon>
        <taxon>Bacteroidota</taxon>
        <taxon>Flavobacteriia</taxon>
        <taxon>Flavobacteriales</taxon>
        <taxon>Flavobacteriaceae</taxon>
        <taxon>Arenibacter</taxon>
    </lineage>
</organism>
<evidence type="ECO:0008006" key="3">
    <source>
        <dbReference type="Google" id="ProtNLM"/>
    </source>
</evidence>
<dbReference type="GO" id="GO:0004553">
    <property type="term" value="F:hydrolase activity, hydrolyzing O-glycosyl compounds"/>
    <property type="evidence" value="ECO:0007669"/>
    <property type="project" value="UniProtKB-ARBA"/>
</dbReference>
<protein>
    <recommendedName>
        <fullName evidence="3">LamG domain-containing protein</fullName>
    </recommendedName>
</protein>
<accession>A0A918J546</accession>
<evidence type="ECO:0000313" key="1">
    <source>
        <dbReference type="EMBL" id="GGW48500.1"/>
    </source>
</evidence>
<dbReference type="GO" id="GO:0005975">
    <property type="term" value="P:carbohydrate metabolic process"/>
    <property type="evidence" value="ECO:0007669"/>
    <property type="project" value="UniProtKB-ARBA"/>
</dbReference>
<dbReference type="Pfam" id="PF13385">
    <property type="entry name" value="Laminin_G_3"/>
    <property type="match status" value="1"/>
</dbReference>
<keyword evidence="2" id="KW-1185">Reference proteome</keyword>
<dbReference type="Proteomes" id="UP000634668">
    <property type="component" value="Unassembled WGS sequence"/>
</dbReference>
<dbReference type="SUPFAM" id="SSF49899">
    <property type="entry name" value="Concanavalin A-like lectins/glucanases"/>
    <property type="match status" value="1"/>
</dbReference>
<dbReference type="Gene3D" id="2.60.120.200">
    <property type="match status" value="1"/>
</dbReference>
<reference evidence="1" key="1">
    <citation type="journal article" date="2014" name="Int. J. Syst. Evol. Microbiol.">
        <title>Complete genome sequence of Corynebacterium casei LMG S-19264T (=DSM 44701T), isolated from a smear-ripened cheese.</title>
        <authorList>
            <consortium name="US DOE Joint Genome Institute (JGI-PGF)"/>
            <person name="Walter F."/>
            <person name="Albersmeier A."/>
            <person name="Kalinowski J."/>
            <person name="Ruckert C."/>
        </authorList>
    </citation>
    <scope>NUCLEOTIDE SEQUENCE</scope>
    <source>
        <strain evidence="1">KCTC 12113</strain>
    </source>
</reference>
<proteinExistence type="predicted"/>
<dbReference type="InterPro" id="IPR013320">
    <property type="entry name" value="ConA-like_dom_sf"/>
</dbReference>
<comment type="caution">
    <text evidence="1">The sequence shown here is derived from an EMBL/GenBank/DDBJ whole genome shotgun (WGS) entry which is preliminary data.</text>
</comment>
<dbReference type="EMBL" id="BMWP01000036">
    <property type="protein sequence ID" value="GGW48500.1"/>
    <property type="molecule type" value="Genomic_DNA"/>
</dbReference>
<evidence type="ECO:0000313" key="2">
    <source>
        <dbReference type="Proteomes" id="UP000634668"/>
    </source>
</evidence>